<dbReference type="Pfam" id="PF10066">
    <property type="entry name" value="DUF2304"/>
    <property type="match status" value="1"/>
</dbReference>
<keyword evidence="3" id="KW-1185">Reference proteome</keyword>
<evidence type="ECO:0000313" key="2">
    <source>
        <dbReference type="EMBL" id="MBA8803993.1"/>
    </source>
</evidence>
<keyword evidence="1" id="KW-1133">Transmembrane helix</keyword>
<dbReference type="AlphaFoldDB" id="A0A7W3J0D5"/>
<dbReference type="RefSeq" id="WP_182539257.1">
    <property type="nucleotide sequence ID" value="NZ_JACGXA010000001.1"/>
</dbReference>
<dbReference type="InterPro" id="IPR019277">
    <property type="entry name" value="DUF2304"/>
</dbReference>
<feature type="transmembrane region" description="Helical" evidence="1">
    <location>
        <begin position="67"/>
        <end position="85"/>
    </location>
</feature>
<evidence type="ECO:0008006" key="4">
    <source>
        <dbReference type="Google" id="ProtNLM"/>
    </source>
</evidence>
<keyword evidence="1" id="KW-0812">Transmembrane</keyword>
<evidence type="ECO:0000256" key="1">
    <source>
        <dbReference type="SAM" id="Phobius"/>
    </source>
</evidence>
<sequence length="131" mass="14111">MIIKVLLLASLGSAGLFVLRGHRSALNLLVRRALTLGAIACGGLAVLFPSAVTRTAELVGVGRGTDLVLYVLCVAFLFVSTSLYTRHTDMHDRFVELTRQQALLEAELVGLREVLADASDRHVSSQQSGQH</sequence>
<protein>
    <recommendedName>
        <fullName evidence="4">DUF2304 domain-containing protein</fullName>
    </recommendedName>
</protein>
<name>A0A7W3J0D5_9ACTN</name>
<accession>A0A7W3J0D5</accession>
<proteinExistence type="predicted"/>
<gene>
    <name evidence="2" type="ORF">FB382_002284</name>
</gene>
<dbReference type="EMBL" id="JACGXA010000001">
    <property type="protein sequence ID" value="MBA8803993.1"/>
    <property type="molecule type" value="Genomic_DNA"/>
</dbReference>
<evidence type="ECO:0000313" key="3">
    <source>
        <dbReference type="Proteomes" id="UP000580910"/>
    </source>
</evidence>
<organism evidence="2 3">
    <name type="scientific">Nocardioides ginsengisegetis</name>
    <dbReference type="NCBI Taxonomy" id="661491"/>
    <lineage>
        <taxon>Bacteria</taxon>
        <taxon>Bacillati</taxon>
        <taxon>Actinomycetota</taxon>
        <taxon>Actinomycetes</taxon>
        <taxon>Propionibacteriales</taxon>
        <taxon>Nocardioidaceae</taxon>
        <taxon>Nocardioides</taxon>
    </lineage>
</organism>
<feature type="transmembrane region" description="Helical" evidence="1">
    <location>
        <begin position="33"/>
        <end position="55"/>
    </location>
</feature>
<dbReference type="Proteomes" id="UP000580910">
    <property type="component" value="Unassembled WGS sequence"/>
</dbReference>
<comment type="caution">
    <text evidence="2">The sequence shown here is derived from an EMBL/GenBank/DDBJ whole genome shotgun (WGS) entry which is preliminary data.</text>
</comment>
<reference evidence="2 3" key="1">
    <citation type="submission" date="2020-07" db="EMBL/GenBank/DDBJ databases">
        <title>Sequencing the genomes of 1000 actinobacteria strains.</title>
        <authorList>
            <person name="Klenk H.-P."/>
        </authorList>
    </citation>
    <scope>NUCLEOTIDE SEQUENCE [LARGE SCALE GENOMIC DNA]</scope>
    <source>
        <strain evidence="2 3">DSM 21349</strain>
    </source>
</reference>
<keyword evidence="1" id="KW-0472">Membrane</keyword>